<gene>
    <name evidence="1" type="ORF">SPRG_17270</name>
</gene>
<sequence>MVHNSAQFVLGTPELLLSIATFLPGKAFRDWDNAFEMLAAGHEHMLLEKPEIVPSVADVERAIDANRLDVLQILVERYNVPCHTTSLVKAAAAEGNVAMLQYMLGRRAATVHYDGVCDSIVYGAAAGHLEIVEELAPRVSPRTLRKALAYAADFGHVDVVAHLEATLLNWHEAVDEATCPTRDLYSVHSIYVPAPHSANAGRPSRLQRMHTRLCHYLCPALA</sequence>
<dbReference type="STRING" id="695850.A0A067BFV9"/>
<dbReference type="VEuPathDB" id="FungiDB:SPRG_17270"/>
<dbReference type="GeneID" id="24138820"/>
<organism evidence="1 2">
    <name type="scientific">Saprolegnia parasitica (strain CBS 223.65)</name>
    <dbReference type="NCBI Taxonomy" id="695850"/>
    <lineage>
        <taxon>Eukaryota</taxon>
        <taxon>Sar</taxon>
        <taxon>Stramenopiles</taxon>
        <taxon>Oomycota</taxon>
        <taxon>Saprolegniomycetes</taxon>
        <taxon>Saprolegniales</taxon>
        <taxon>Saprolegniaceae</taxon>
        <taxon>Saprolegnia</taxon>
    </lineage>
</organism>
<evidence type="ECO:0000313" key="1">
    <source>
        <dbReference type="EMBL" id="KDO17254.1"/>
    </source>
</evidence>
<evidence type="ECO:0000313" key="2">
    <source>
        <dbReference type="Proteomes" id="UP000030745"/>
    </source>
</evidence>
<dbReference type="InterPro" id="IPR036770">
    <property type="entry name" value="Ankyrin_rpt-contain_sf"/>
</dbReference>
<dbReference type="EMBL" id="KK583723">
    <property type="protein sequence ID" value="KDO17254.1"/>
    <property type="molecule type" value="Genomic_DNA"/>
</dbReference>
<dbReference type="OrthoDB" id="61418at2759"/>
<dbReference type="KEGG" id="spar:SPRG_17270"/>
<dbReference type="SUPFAM" id="SSF48403">
    <property type="entry name" value="Ankyrin repeat"/>
    <property type="match status" value="1"/>
</dbReference>
<accession>A0A067BFV9</accession>
<proteinExistence type="predicted"/>
<dbReference type="OMA" id="LNWHEAV"/>
<protein>
    <submittedName>
        <fullName evidence="1">Uncharacterized protein</fullName>
    </submittedName>
</protein>
<dbReference type="Proteomes" id="UP000030745">
    <property type="component" value="Unassembled WGS sequence"/>
</dbReference>
<dbReference type="Gene3D" id="1.25.40.20">
    <property type="entry name" value="Ankyrin repeat-containing domain"/>
    <property type="match status" value="1"/>
</dbReference>
<keyword evidence="2" id="KW-1185">Reference proteome</keyword>
<dbReference type="AlphaFoldDB" id="A0A067BFV9"/>
<dbReference type="RefSeq" id="XP_012212039.1">
    <property type="nucleotide sequence ID" value="XM_012356649.1"/>
</dbReference>
<reference evidence="1 2" key="1">
    <citation type="journal article" date="2013" name="PLoS Genet.">
        <title>Distinctive expansion of potential virulence genes in the genome of the oomycete fish pathogen Saprolegnia parasitica.</title>
        <authorList>
            <person name="Jiang R.H."/>
            <person name="de Bruijn I."/>
            <person name="Haas B.J."/>
            <person name="Belmonte R."/>
            <person name="Lobach L."/>
            <person name="Christie J."/>
            <person name="van den Ackerveken G."/>
            <person name="Bottin A."/>
            <person name="Bulone V."/>
            <person name="Diaz-Moreno S.M."/>
            <person name="Dumas B."/>
            <person name="Fan L."/>
            <person name="Gaulin E."/>
            <person name="Govers F."/>
            <person name="Grenville-Briggs L.J."/>
            <person name="Horner N.R."/>
            <person name="Levin J.Z."/>
            <person name="Mammella M."/>
            <person name="Meijer H.J."/>
            <person name="Morris P."/>
            <person name="Nusbaum C."/>
            <person name="Oome S."/>
            <person name="Phillips A.J."/>
            <person name="van Rooyen D."/>
            <person name="Rzeszutek E."/>
            <person name="Saraiva M."/>
            <person name="Secombes C.J."/>
            <person name="Seidl M.F."/>
            <person name="Snel B."/>
            <person name="Stassen J.H."/>
            <person name="Sykes S."/>
            <person name="Tripathy S."/>
            <person name="van den Berg H."/>
            <person name="Vega-Arreguin J.C."/>
            <person name="Wawra S."/>
            <person name="Young S.K."/>
            <person name="Zeng Q."/>
            <person name="Dieguez-Uribeondo J."/>
            <person name="Russ C."/>
            <person name="Tyler B.M."/>
            <person name="van West P."/>
        </authorList>
    </citation>
    <scope>NUCLEOTIDE SEQUENCE [LARGE SCALE GENOMIC DNA]</scope>
    <source>
        <strain evidence="1 2">CBS 223.65</strain>
    </source>
</reference>
<name>A0A067BFV9_SAPPC</name>